<gene>
    <name evidence="3" type="ORF">JQ615_15270</name>
</gene>
<evidence type="ECO:0000259" key="2">
    <source>
        <dbReference type="Pfam" id="PF10073"/>
    </source>
</evidence>
<keyword evidence="4" id="KW-1185">Reference proteome</keyword>
<dbReference type="RefSeq" id="WP_212396213.1">
    <property type="nucleotide sequence ID" value="NZ_JAFCJH010000013.1"/>
</dbReference>
<comment type="caution">
    <text evidence="3">The sequence shown here is derived from an EMBL/GenBank/DDBJ whole genome shotgun (WGS) entry which is preliminary data.</text>
</comment>
<accession>A0ABS5FIY7</accession>
<evidence type="ECO:0000256" key="1">
    <source>
        <dbReference type="SAM" id="Coils"/>
    </source>
</evidence>
<keyword evidence="1" id="KW-0175">Coiled coil</keyword>
<proteinExistence type="predicted"/>
<feature type="coiled-coil region" evidence="1">
    <location>
        <begin position="11"/>
        <end position="38"/>
    </location>
</feature>
<reference evidence="4" key="1">
    <citation type="journal article" date="2021" name="ISME J.">
        <title>Evolutionary origin and ecological implication of a unique nif island in free-living Bradyrhizobium lineages.</title>
        <authorList>
            <person name="Tao J."/>
        </authorList>
    </citation>
    <scope>NUCLEOTIDE SEQUENCE [LARGE SCALE GENOMIC DNA]</scope>
    <source>
        <strain evidence="4">SZCCT0434</strain>
    </source>
</reference>
<evidence type="ECO:0000313" key="3">
    <source>
        <dbReference type="EMBL" id="MBR0796755.1"/>
    </source>
</evidence>
<dbReference type="Proteomes" id="UP001315278">
    <property type="component" value="Unassembled WGS sequence"/>
</dbReference>
<name>A0ABS5FIY7_9BRAD</name>
<dbReference type="InterPro" id="IPR046367">
    <property type="entry name" value="GapR-like_DNA-bd"/>
</dbReference>
<dbReference type="EMBL" id="JAFCJH010000013">
    <property type="protein sequence ID" value="MBR0796755.1"/>
    <property type="molecule type" value="Genomic_DNA"/>
</dbReference>
<sequence>MSDITIPGGRIRSFVERIENLDTELQELNEQKKEVFSEAKAEGFDVKILKEIIKLRKQDQDERDERDTLLDLYMRAMETAPAEKAAKETAAKAA</sequence>
<evidence type="ECO:0000313" key="4">
    <source>
        <dbReference type="Proteomes" id="UP001315278"/>
    </source>
</evidence>
<organism evidence="3 4">
    <name type="scientific">Bradyrhizobium jicamae</name>
    <dbReference type="NCBI Taxonomy" id="280332"/>
    <lineage>
        <taxon>Bacteria</taxon>
        <taxon>Pseudomonadati</taxon>
        <taxon>Pseudomonadota</taxon>
        <taxon>Alphaproteobacteria</taxon>
        <taxon>Hyphomicrobiales</taxon>
        <taxon>Nitrobacteraceae</taxon>
        <taxon>Bradyrhizobium</taxon>
    </lineage>
</organism>
<feature type="domain" description="GapR-like DNA-binding" evidence="2">
    <location>
        <begin position="9"/>
        <end position="78"/>
    </location>
</feature>
<protein>
    <submittedName>
        <fullName evidence="3">DUF2312 domain-containing protein</fullName>
    </submittedName>
</protein>
<dbReference type="Pfam" id="PF10073">
    <property type="entry name" value="GapR_DNA-bd"/>
    <property type="match status" value="1"/>
</dbReference>